<organism evidence="2 3">
    <name type="scientific">Blautia obeum</name>
    <dbReference type="NCBI Taxonomy" id="40520"/>
    <lineage>
        <taxon>Bacteria</taxon>
        <taxon>Bacillati</taxon>
        <taxon>Bacillota</taxon>
        <taxon>Clostridia</taxon>
        <taxon>Lachnospirales</taxon>
        <taxon>Lachnospiraceae</taxon>
        <taxon>Blautia</taxon>
    </lineage>
</organism>
<dbReference type="InterPro" id="IPR050256">
    <property type="entry name" value="Glycosyltransferase_2"/>
</dbReference>
<dbReference type="AlphaFoldDB" id="A0A4Q5GEV6"/>
<sequence length="238" mass="27434">MGEKMKLLIIIPAYNEAENIERVVNNLIENYPQYDYVIVNDGSTDATRKICAKNNYNLLDLPINVGLSGAIRSGIRYANYHGYDYAVQLDGDGQHDPKYIADMFETMKKDNADIVIGSRFKTVKKPSSMRMIGSNLISFAIRVTTGGKKIEDVTSGMRLFNKKMIKRFGYNMHYSPEPDTLAYLLNCGVKIEEVQVEMHDRIAGVSYLNFKNSIWYMIKMFFSIFVFQWVRVREREDV</sequence>
<feature type="domain" description="Glycosyltransferase 2-like" evidence="1">
    <location>
        <begin position="9"/>
        <end position="167"/>
    </location>
</feature>
<evidence type="ECO:0000313" key="2">
    <source>
        <dbReference type="EMBL" id="RYT66641.1"/>
    </source>
</evidence>
<name>A0A4Q5GEV6_9FIRM</name>
<protein>
    <submittedName>
        <fullName evidence="2">Glycosyltransferase family 2 protein</fullName>
    </submittedName>
</protein>
<dbReference type="CDD" id="cd04179">
    <property type="entry name" value="DPM_DPG-synthase_like"/>
    <property type="match status" value="1"/>
</dbReference>
<dbReference type="EMBL" id="RCXQ01000007">
    <property type="protein sequence ID" value="RYT66641.1"/>
    <property type="molecule type" value="Genomic_DNA"/>
</dbReference>
<reference evidence="2 3" key="1">
    <citation type="journal article" date="2019" name="Science, e1252229">
        <title>Invertible promoters mediate bacterial phase variation, antibiotic resistance, and host adaptation in the gut.</title>
        <authorList>
            <person name="Jiang X."/>
            <person name="Hall A.B."/>
            <person name="Arthur T.D."/>
            <person name="Plichta D.R."/>
            <person name="Covington C.T."/>
            <person name="Poyet M."/>
            <person name="Crothers J."/>
            <person name="Moses P.L."/>
            <person name="Tolonen A.C."/>
            <person name="Vlamakis H."/>
            <person name="Alm E.J."/>
            <person name="Xavier R.J."/>
        </authorList>
    </citation>
    <scope>NUCLEOTIDE SEQUENCE [LARGE SCALE GENOMIC DNA]</scope>
    <source>
        <strain evidence="3">af_0058</strain>
    </source>
</reference>
<dbReference type="Pfam" id="PF00535">
    <property type="entry name" value="Glycos_transf_2"/>
    <property type="match status" value="1"/>
</dbReference>
<evidence type="ECO:0000259" key="1">
    <source>
        <dbReference type="Pfam" id="PF00535"/>
    </source>
</evidence>
<comment type="caution">
    <text evidence="2">The sequence shown here is derived from an EMBL/GenBank/DDBJ whole genome shotgun (WGS) entry which is preliminary data.</text>
</comment>
<proteinExistence type="predicted"/>
<accession>A0A4Q5GEV6</accession>
<dbReference type="Proteomes" id="UP000293506">
    <property type="component" value="Unassembled WGS sequence"/>
</dbReference>
<dbReference type="Gene3D" id="3.90.550.10">
    <property type="entry name" value="Spore Coat Polysaccharide Biosynthesis Protein SpsA, Chain A"/>
    <property type="match status" value="1"/>
</dbReference>
<dbReference type="PANTHER" id="PTHR48090">
    <property type="entry name" value="UNDECAPRENYL-PHOSPHATE 4-DEOXY-4-FORMAMIDO-L-ARABINOSE TRANSFERASE-RELATED"/>
    <property type="match status" value="1"/>
</dbReference>
<dbReference type="GO" id="GO:0016740">
    <property type="term" value="F:transferase activity"/>
    <property type="evidence" value="ECO:0007669"/>
    <property type="project" value="UniProtKB-KW"/>
</dbReference>
<evidence type="ECO:0000313" key="3">
    <source>
        <dbReference type="Proteomes" id="UP000293506"/>
    </source>
</evidence>
<dbReference type="InterPro" id="IPR001173">
    <property type="entry name" value="Glyco_trans_2-like"/>
</dbReference>
<dbReference type="InterPro" id="IPR029044">
    <property type="entry name" value="Nucleotide-diphossugar_trans"/>
</dbReference>
<gene>
    <name evidence="2" type="ORF">EAI82_08765</name>
</gene>
<keyword evidence="2" id="KW-0808">Transferase</keyword>
<dbReference type="SUPFAM" id="SSF53448">
    <property type="entry name" value="Nucleotide-diphospho-sugar transferases"/>
    <property type="match status" value="1"/>
</dbReference>